<name>A0ABM6P326_BURCE</name>
<accession>A0ABM6P326</accession>
<evidence type="ECO:0000313" key="2">
    <source>
        <dbReference type="Proteomes" id="UP000218103"/>
    </source>
</evidence>
<proteinExistence type="predicted"/>
<dbReference type="Proteomes" id="UP000218103">
    <property type="component" value="Chromosome 2"/>
</dbReference>
<sequence>MTPTFATHYHPDDIYRLYRSVPTLQLNRPAPAERFLAAAVETGAELGHVLRDYPRVRYQPLDFHYLCQQSLSVLDDTLLADLTADMNAGWRGAHWAALLIALSGDARHLPHLDEVRRHRGVEWAAELAEAACGSDAGSSAFRGCRSIVRLRDQLAGLPRVAVRLRPWLSPEALEARAVAVRAAYRDGGIEAALPVARR</sequence>
<gene>
    <name evidence="1" type="ORF">CO711_28715</name>
</gene>
<dbReference type="EMBL" id="CP023521">
    <property type="protein sequence ID" value="ATF81338.1"/>
    <property type="molecule type" value="Genomic_DNA"/>
</dbReference>
<evidence type="ECO:0000313" key="1">
    <source>
        <dbReference type="EMBL" id="ATF81338.1"/>
    </source>
</evidence>
<reference evidence="2" key="1">
    <citation type="submission" date="2017-09" db="EMBL/GenBank/DDBJ databases">
        <title>FDA dAtabase for Regulatory Grade micrObial Sequences (FDA-ARGOS): Supporting development and validation of Infectious Disease Dx tests.</title>
        <authorList>
            <person name="Minogue T."/>
            <person name="Wolcott M."/>
            <person name="Wasieloski L."/>
            <person name="Aguilar W."/>
            <person name="Moore D."/>
            <person name="Tallon L.J."/>
            <person name="Sadzewicz L."/>
            <person name="Ott S."/>
            <person name="Zhao X."/>
            <person name="Nagaraj S."/>
            <person name="Vavikolanu K."/>
            <person name="Aluvathingal J."/>
            <person name="Nadendla S."/>
            <person name="Sichtig H."/>
        </authorList>
    </citation>
    <scope>NUCLEOTIDE SEQUENCE [LARGE SCALE GENOMIC DNA]</scope>
    <source>
        <strain evidence="2">FDAARGOS_388</strain>
    </source>
</reference>
<protein>
    <submittedName>
        <fullName evidence="1">Uncharacterized protein</fullName>
    </submittedName>
</protein>
<keyword evidence="2" id="KW-1185">Reference proteome</keyword>
<organism evidence="1 2">
    <name type="scientific">Burkholderia cepacia</name>
    <name type="common">Pseudomonas cepacia</name>
    <dbReference type="NCBI Taxonomy" id="292"/>
    <lineage>
        <taxon>Bacteria</taxon>
        <taxon>Pseudomonadati</taxon>
        <taxon>Pseudomonadota</taxon>
        <taxon>Betaproteobacteria</taxon>
        <taxon>Burkholderiales</taxon>
        <taxon>Burkholderiaceae</taxon>
        <taxon>Burkholderia</taxon>
        <taxon>Burkholderia cepacia complex</taxon>
    </lineage>
</organism>